<dbReference type="InterPro" id="IPR003587">
    <property type="entry name" value="Hint_dom_N"/>
</dbReference>
<dbReference type="PROSITE" id="PS50817">
    <property type="entry name" value="INTEIN_N_TER"/>
    <property type="match status" value="1"/>
</dbReference>
<dbReference type="Gene3D" id="2.170.16.10">
    <property type="entry name" value="Hedgehog/Intein (Hint) domain"/>
    <property type="match status" value="1"/>
</dbReference>
<dbReference type="Proteomes" id="UP000078459">
    <property type="component" value="Unassembled WGS sequence"/>
</dbReference>
<dbReference type="AlphaFoldDB" id="A0A179DLQ6"/>
<dbReference type="InterPro" id="IPR036844">
    <property type="entry name" value="Hint_dom_sf"/>
</dbReference>
<gene>
    <name evidence="2" type="ORF">A5893_01545</name>
</gene>
<reference evidence="2 3" key="2">
    <citation type="submission" date="2016-06" db="EMBL/GenBank/DDBJ databases">
        <title>Pedobacter psychrophilus sp. nov., isolated from Antarctic fragmentary rock.</title>
        <authorList>
            <person name="Svec P."/>
        </authorList>
    </citation>
    <scope>NUCLEOTIDE SEQUENCE [LARGE SCALE GENOMIC DNA]</scope>
    <source>
        <strain evidence="2 3">CCM 8644</strain>
    </source>
</reference>
<dbReference type="GO" id="GO:0016540">
    <property type="term" value="P:protein autoprocessing"/>
    <property type="evidence" value="ECO:0007669"/>
    <property type="project" value="InterPro"/>
</dbReference>
<accession>A0A179DLQ6</accession>
<evidence type="ECO:0000259" key="1">
    <source>
        <dbReference type="SMART" id="SM00306"/>
    </source>
</evidence>
<dbReference type="SMART" id="SM00306">
    <property type="entry name" value="HintN"/>
    <property type="match status" value="1"/>
</dbReference>
<organism evidence="2 3">
    <name type="scientific">Pedobacter psychrophilus</name>
    <dbReference type="NCBI Taxonomy" id="1826909"/>
    <lineage>
        <taxon>Bacteria</taxon>
        <taxon>Pseudomonadati</taxon>
        <taxon>Bacteroidota</taxon>
        <taxon>Sphingobacteriia</taxon>
        <taxon>Sphingobacteriales</taxon>
        <taxon>Sphingobacteriaceae</taxon>
        <taxon>Pedobacter</taxon>
    </lineage>
</organism>
<dbReference type="SUPFAM" id="SSF51294">
    <property type="entry name" value="Hedgehog/intein (Hint) domain"/>
    <property type="match status" value="1"/>
</dbReference>
<feature type="domain" description="Hint" evidence="1">
    <location>
        <begin position="185"/>
        <end position="293"/>
    </location>
</feature>
<sequence>MLLNKFLKLYTLYMKPIFTFLLITFITISAVAQSINPRPITLDEYQKAKNFIIENLDNDTYVKFENAYILDRYEAKKPVFITGDDGLKKRIDLYKLVAKDGMQELGLMVFYTNEKAKVYKALVPNFTADGKVWNQYFEDIHAIDKIESNFVLKLSYVLSRELAYQQYKNINGGKTLDEHATYGNDICFPGEQLVSMKNGGTKMLKEIKSGDEVISIDTKTHQKNIVKVEKLMVHDAKNYAVTQLVLVHENIKDDQILLTTKTVKATPNHPMLTNDGNKKIGEIKVGEKVYCLNEKSGKMEEFKVLLQNQFTEGSQKVYNIEAKSGTTLMINGVMVKQK</sequence>
<evidence type="ECO:0000313" key="2">
    <source>
        <dbReference type="EMBL" id="OAQ41828.1"/>
    </source>
</evidence>
<reference evidence="2 3" key="1">
    <citation type="submission" date="2016-04" db="EMBL/GenBank/DDBJ databases">
        <authorList>
            <person name="Evans L.H."/>
            <person name="Alamgir A."/>
            <person name="Owens N."/>
            <person name="Weber N.D."/>
            <person name="Virtaneva K."/>
            <person name="Barbian K."/>
            <person name="Babar A."/>
            <person name="Rosenke K."/>
        </authorList>
    </citation>
    <scope>NUCLEOTIDE SEQUENCE [LARGE SCALE GENOMIC DNA]</scope>
    <source>
        <strain evidence="2 3">CCM 8644</strain>
    </source>
</reference>
<dbReference type="GO" id="GO:0016539">
    <property type="term" value="P:intein-mediated protein splicing"/>
    <property type="evidence" value="ECO:0007669"/>
    <property type="project" value="InterPro"/>
</dbReference>
<protein>
    <recommendedName>
        <fullName evidence="1">Hint domain-containing protein</fullName>
    </recommendedName>
</protein>
<dbReference type="CDD" id="cd00081">
    <property type="entry name" value="Hint"/>
    <property type="match status" value="1"/>
</dbReference>
<name>A0A179DLQ6_9SPHI</name>
<evidence type="ECO:0000313" key="3">
    <source>
        <dbReference type="Proteomes" id="UP000078459"/>
    </source>
</evidence>
<dbReference type="Pfam" id="PF01079">
    <property type="entry name" value="Hint"/>
    <property type="match status" value="1"/>
</dbReference>
<dbReference type="EMBL" id="LWHJ01000011">
    <property type="protein sequence ID" value="OAQ41828.1"/>
    <property type="molecule type" value="Genomic_DNA"/>
</dbReference>
<comment type="caution">
    <text evidence="2">The sequence shown here is derived from an EMBL/GenBank/DDBJ whole genome shotgun (WGS) entry which is preliminary data.</text>
</comment>
<dbReference type="InterPro" id="IPR001767">
    <property type="entry name" value="Hedgehog_Hint"/>
</dbReference>
<keyword evidence="3" id="KW-1185">Reference proteome</keyword>
<dbReference type="InterPro" id="IPR006141">
    <property type="entry name" value="Intein_N"/>
</dbReference>
<dbReference type="STRING" id="1826909.A5893_01545"/>
<proteinExistence type="predicted"/>